<comment type="caution">
    <text evidence="2">The sequence shown here is derived from an EMBL/GenBank/DDBJ whole genome shotgun (WGS) entry which is preliminary data.</text>
</comment>
<feature type="region of interest" description="Disordered" evidence="1">
    <location>
        <begin position="36"/>
        <end position="63"/>
    </location>
</feature>
<evidence type="ECO:0000313" key="2">
    <source>
        <dbReference type="EMBL" id="PZO59582.1"/>
    </source>
</evidence>
<feature type="region of interest" description="Disordered" evidence="1">
    <location>
        <begin position="1"/>
        <end position="20"/>
    </location>
</feature>
<reference evidence="2 3" key="2">
    <citation type="submission" date="2018-06" db="EMBL/GenBank/DDBJ databases">
        <title>Metagenomic assembly of (sub)arctic Cyanobacteria and their associated microbiome from non-axenic cultures.</title>
        <authorList>
            <person name="Baurain D."/>
        </authorList>
    </citation>
    <scope>NUCLEOTIDE SEQUENCE [LARGE SCALE GENOMIC DNA]</scope>
    <source>
        <strain evidence="2">ULC027bin1</strain>
    </source>
</reference>
<accession>A0A2W4XUV7</accession>
<dbReference type="AlphaFoldDB" id="A0A2W4XUV7"/>
<feature type="compositionally biased region" description="Basic and acidic residues" evidence="1">
    <location>
        <begin position="36"/>
        <end position="62"/>
    </location>
</feature>
<dbReference type="EMBL" id="QBMP01000020">
    <property type="protein sequence ID" value="PZO59582.1"/>
    <property type="molecule type" value="Genomic_DNA"/>
</dbReference>
<evidence type="ECO:0000256" key="1">
    <source>
        <dbReference type="SAM" id="MobiDB-lite"/>
    </source>
</evidence>
<dbReference type="Proteomes" id="UP000249794">
    <property type="component" value="Unassembled WGS sequence"/>
</dbReference>
<reference evidence="3" key="1">
    <citation type="submission" date="2018-04" db="EMBL/GenBank/DDBJ databases">
        <authorList>
            <person name="Cornet L."/>
        </authorList>
    </citation>
    <scope>NUCLEOTIDE SEQUENCE [LARGE SCALE GENOMIC DNA]</scope>
</reference>
<sequence>MADNISPIARTGRRRGISDAKNRAAIDNYRSGLIGRDHAGRKNDARGDKRKCNSNRKTDHGHYYQPQNSLWMMAAIRRRGVGFHSVGFCSAGLLFG</sequence>
<name>A0A2W4XUV7_9CYAN</name>
<proteinExistence type="predicted"/>
<gene>
    <name evidence="2" type="ORF">DCF15_03575</name>
</gene>
<organism evidence="2 3">
    <name type="scientific">Phormidesmis priestleyi</name>
    <dbReference type="NCBI Taxonomy" id="268141"/>
    <lineage>
        <taxon>Bacteria</taxon>
        <taxon>Bacillati</taxon>
        <taxon>Cyanobacteriota</taxon>
        <taxon>Cyanophyceae</taxon>
        <taxon>Leptolyngbyales</taxon>
        <taxon>Leptolyngbyaceae</taxon>
        <taxon>Phormidesmis</taxon>
    </lineage>
</organism>
<evidence type="ECO:0000313" key="3">
    <source>
        <dbReference type="Proteomes" id="UP000249794"/>
    </source>
</evidence>
<protein>
    <submittedName>
        <fullName evidence="2">Uncharacterized protein</fullName>
    </submittedName>
</protein>